<evidence type="ECO:0000313" key="3">
    <source>
        <dbReference type="Proteomes" id="UP000304900"/>
    </source>
</evidence>
<protein>
    <submittedName>
        <fullName evidence="2">DDE-type integrase/transposase/recombinase</fullName>
    </submittedName>
</protein>
<reference evidence="2 3" key="1">
    <citation type="submission" date="2019-05" db="EMBL/GenBank/DDBJ databases">
        <title>Dyadobacter AR-3-8 sp. nov., isolated from arctic soil.</title>
        <authorList>
            <person name="Chaudhary D.K."/>
        </authorList>
    </citation>
    <scope>NUCLEOTIDE SEQUENCE [LARGE SCALE GENOMIC DNA]</scope>
    <source>
        <strain evidence="2 3">AR-3-8</strain>
    </source>
</reference>
<gene>
    <name evidence="2" type="ORF">FDK13_24495</name>
</gene>
<name>A0A4U6CYQ7_9BACT</name>
<dbReference type="GO" id="GO:0003676">
    <property type="term" value="F:nucleic acid binding"/>
    <property type="evidence" value="ECO:0007669"/>
    <property type="project" value="InterPro"/>
</dbReference>
<keyword evidence="3" id="KW-1185">Reference proteome</keyword>
<dbReference type="AlphaFoldDB" id="A0A4U6CYQ7"/>
<dbReference type="Gene3D" id="3.30.420.10">
    <property type="entry name" value="Ribonuclease H-like superfamily/Ribonuclease H"/>
    <property type="match status" value="1"/>
</dbReference>
<comment type="caution">
    <text evidence="2">The sequence shown here is derived from an EMBL/GenBank/DDBJ whole genome shotgun (WGS) entry which is preliminary data.</text>
</comment>
<dbReference type="Proteomes" id="UP000304900">
    <property type="component" value="Unassembled WGS sequence"/>
</dbReference>
<dbReference type="OrthoDB" id="913040at2"/>
<dbReference type="RefSeq" id="WP_137342643.1">
    <property type="nucleotide sequence ID" value="NZ_SZVO01000012.1"/>
</dbReference>
<evidence type="ECO:0000313" key="2">
    <source>
        <dbReference type="EMBL" id="TKT89506.1"/>
    </source>
</evidence>
<dbReference type="InterPro" id="IPR036397">
    <property type="entry name" value="RNaseH_sf"/>
</dbReference>
<dbReference type="GO" id="GO:0015074">
    <property type="term" value="P:DNA integration"/>
    <property type="evidence" value="ECO:0007669"/>
    <property type="project" value="InterPro"/>
</dbReference>
<proteinExistence type="predicted"/>
<feature type="domain" description="Integrase catalytic" evidence="1">
    <location>
        <begin position="291"/>
        <end position="496"/>
    </location>
</feature>
<accession>A0A4U6CYQ7</accession>
<dbReference type="InterPro" id="IPR001584">
    <property type="entry name" value="Integrase_cat-core"/>
</dbReference>
<dbReference type="InterPro" id="IPR012337">
    <property type="entry name" value="RNaseH-like_sf"/>
</dbReference>
<dbReference type="PROSITE" id="PS50994">
    <property type="entry name" value="INTEGRASE"/>
    <property type="match status" value="1"/>
</dbReference>
<evidence type="ECO:0000259" key="1">
    <source>
        <dbReference type="PROSITE" id="PS50994"/>
    </source>
</evidence>
<organism evidence="2 3">
    <name type="scientific">Dyadobacter frigoris</name>
    <dbReference type="NCBI Taxonomy" id="2576211"/>
    <lineage>
        <taxon>Bacteria</taxon>
        <taxon>Pseudomonadati</taxon>
        <taxon>Bacteroidota</taxon>
        <taxon>Cytophagia</taxon>
        <taxon>Cytophagales</taxon>
        <taxon>Spirosomataceae</taxon>
        <taxon>Dyadobacter</taxon>
    </lineage>
</organism>
<dbReference type="SUPFAM" id="SSF53098">
    <property type="entry name" value="Ribonuclease H-like"/>
    <property type="match status" value="1"/>
</dbReference>
<dbReference type="EMBL" id="SZVO01000012">
    <property type="protein sequence ID" value="TKT89506.1"/>
    <property type="molecule type" value="Genomic_DNA"/>
</dbReference>
<sequence>MRILLGEVYLTYKNLLDVGVGMDTIKTGIKRKSKIWQAMKDPTDGRVKLIRFSTLKEDVKNDVRADLCGGLEPDEWLAMLEEQAKQDIQLGNRAALIDKVADMCTEGYRQYLHLYRGAEPRQQRVLGRAAGIIEITAAWYKSNNISWKSYEPVKQVADWVTQHKDEYFYLKYLPMNPTRLIEKVRERGVDGKELNEVITLPRSENDNRSTKKKEMWWQAAAIKLSVSGKNMTQSAITRKLRELADVVGQEAPSETTVRNLLRETNFLTADKRMDINNKALQRYRTSMPRLESMYPGECWEMDGTRVQLAPHRTVDGLKFLYVVVCRDVYSGAYLGWHFSTSESGHSYRMALKMAVNLTGRVPYELKHDRFPGHNTQEIEHLFKGLNEMGVKLTVTSKATGKPNVERAFLTLQQVFESEHLAYWGQGIKSSMATAHPTEAYRYQVSRELKNSGWDFDAAWMAECGVIAAYNHTPLSKYSRKHAKVDVSPWQMYQNAEDEAKGRKLEVFEIADLFWPKREEGIRNRCIKMVLKGKTYRYDLIDTTHYHILAEYQAPNVKLTVRYEPFDLSKIMLFDSEGNFLAEVVEQESINLYGADAEWNKAADWKAKNKAIDVRRKEDLDTYLSFLPEEAAAMLPTKLNKKVSEDAQTAYLLNNDEWNLGKVQEKKKVKVSTIDDFDADAFAQSQY</sequence>